<name>A0A1M7CN88_9BACT</name>
<reference evidence="1 2" key="1">
    <citation type="submission" date="2016-11" db="EMBL/GenBank/DDBJ databases">
        <authorList>
            <person name="Jaros S."/>
            <person name="Januszkiewicz K."/>
            <person name="Wedrychowicz H."/>
        </authorList>
    </citation>
    <scope>NUCLEOTIDE SEQUENCE [LARGE SCALE GENOMIC DNA]</scope>
    <source>
        <strain evidence="1 2">DSM 27406</strain>
    </source>
</reference>
<evidence type="ECO:0000313" key="2">
    <source>
        <dbReference type="Proteomes" id="UP000184420"/>
    </source>
</evidence>
<protein>
    <submittedName>
        <fullName evidence="1">Uncharacterized protein</fullName>
    </submittedName>
</protein>
<proteinExistence type="predicted"/>
<organism evidence="1 2">
    <name type="scientific">Chitinophaga jiangningensis</name>
    <dbReference type="NCBI Taxonomy" id="1419482"/>
    <lineage>
        <taxon>Bacteria</taxon>
        <taxon>Pseudomonadati</taxon>
        <taxon>Bacteroidota</taxon>
        <taxon>Chitinophagia</taxon>
        <taxon>Chitinophagales</taxon>
        <taxon>Chitinophagaceae</taxon>
        <taxon>Chitinophaga</taxon>
    </lineage>
</organism>
<dbReference type="EMBL" id="FRBL01000004">
    <property type="protein sequence ID" value="SHL68593.1"/>
    <property type="molecule type" value="Genomic_DNA"/>
</dbReference>
<evidence type="ECO:0000313" key="1">
    <source>
        <dbReference type="EMBL" id="SHL68593.1"/>
    </source>
</evidence>
<gene>
    <name evidence="1" type="ORF">SAMN05444266_104398</name>
</gene>
<sequence length="159" mass="17488">MEQQFEAGKEINLEEARRIMEARKSYYRKMELGLRIATGILHDEAVTNYFLSDQNAFKFTRTELQQLLDSGADYFSVVQGAHPEASGNFKIGDPTVMIIPCLDPVTKDMNAVREDGVILEATGMKDGTVQAKALVAAGDPPYVGLEHPPATNVTQINNA</sequence>
<keyword evidence="2" id="KW-1185">Reference proteome</keyword>
<dbReference type="STRING" id="1419482.SAMN05444266_104398"/>
<accession>A0A1M7CN88</accession>
<dbReference type="AlphaFoldDB" id="A0A1M7CN88"/>
<dbReference type="OrthoDB" id="664199at2"/>
<dbReference type="RefSeq" id="WP_073081114.1">
    <property type="nucleotide sequence ID" value="NZ_FRBL01000004.1"/>
</dbReference>
<dbReference type="Proteomes" id="UP000184420">
    <property type="component" value="Unassembled WGS sequence"/>
</dbReference>